<comment type="catalytic activity">
    <reaction evidence="1 18 19">
        <text>(6R)-NADHX = (6S)-NADHX</text>
        <dbReference type="Rhea" id="RHEA:32215"/>
        <dbReference type="ChEBI" id="CHEBI:64074"/>
        <dbReference type="ChEBI" id="CHEBI:64075"/>
        <dbReference type="EC" id="5.1.99.6"/>
    </reaction>
</comment>
<keyword evidence="7 17" id="KW-0067">ATP-binding</keyword>
<evidence type="ECO:0000256" key="10">
    <source>
        <dbReference type="ARBA" id="ARBA00023027"/>
    </source>
</evidence>
<dbReference type="InterPro" id="IPR036652">
    <property type="entry name" value="YjeF_N_dom_sf"/>
</dbReference>
<comment type="cofactor">
    <cofactor evidence="17">
        <name>Mg(2+)</name>
        <dbReference type="ChEBI" id="CHEBI:18420"/>
    </cofactor>
</comment>
<keyword evidence="5 18" id="KW-0479">Metal-binding</keyword>
<comment type="catalytic activity">
    <reaction evidence="16 17 19">
        <text>(6S)-NADPHX + ADP = AMP + phosphate + NADPH + H(+)</text>
        <dbReference type="Rhea" id="RHEA:32235"/>
        <dbReference type="ChEBI" id="CHEBI:15378"/>
        <dbReference type="ChEBI" id="CHEBI:43474"/>
        <dbReference type="ChEBI" id="CHEBI:57783"/>
        <dbReference type="ChEBI" id="CHEBI:64076"/>
        <dbReference type="ChEBI" id="CHEBI:456215"/>
        <dbReference type="ChEBI" id="CHEBI:456216"/>
        <dbReference type="EC" id="4.2.1.136"/>
    </reaction>
</comment>
<dbReference type="HAMAP" id="MF_01965">
    <property type="entry name" value="NADHX_dehydratase"/>
    <property type="match status" value="1"/>
</dbReference>
<comment type="cofactor">
    <cofactor evidence="18 19">
        <name>K(+)</name>
        <dbReference type="ChEBI" id="CHEBI:29103"/>
    </cofactor>
    <text evidence="18 19">Binds 1 potassium ion per subunit.</text>
</comment>
<comment type="caution">
    <text evidence="22">The sequence shown here is derived from an EMBL/GenBank/DDBJ whole genome shotgun (WGS) entry which is preliminary data.</text>
</comment>
<dbReference type="EMBL" id="QRHE01000001">
    <property type="protein sequence ID" value="RHF53537.1"/>
    <property type="molecule type" value="Genomic_DNA"/>
</dbReference>
<feature type="binding site" evidence="17">
    <location>
        <position position="455"/>
    </location>
    <ligand>
        <name>AMP</name>
        <dbReference type="ChEBI" id="CHEBI:456215"/>
    </ligand>
</feature>
<comment type="catalytic activity">
    <reaction evidence="2 18 19">
        <text>(6R)-NADPHX = (6S)-NADPHX</text>
        <dbReference type="Rhea" id="RHEA:32227"/>
        <dbReference type="ChEBI" id="CHEBI:64076"/>
        <dbReference type="ChEBI" id="CHEBI:64077"/>
        <dbReference type="EC" id="5.1.99.6"/>
    </reaction>
</comment>
<evidence type="ECO:0000256" key="16">
    <source>
        <dbReference type="ARBA" id="ARBA00049209"/>
    </source>
</evidence>
<comment type="similarity">
    <text evidence="17">Belongs to the NnrD/CARKD family.</text>
</comment>
<dbReference type="GO" id="GO:0005524">
    <property type="term" value="F:ATP binding"/>
    <property type="evidence" value="ECO:0007669"/>
    <property type="project" value="UniProtKB-UniRule"/>
</dbReference>
<dbReference type="SUPFAM" id="SSF64153">
    <property type="entry name" value="YjeF N-terminal domain-like"/>
    <property type="match status" value="1"/>
</dbReference>
<keyword evidence="10 17" id="KW-0520">NAD</keyword>
<dbReference type="PROSITE" id="PS51383">
    <property type="entry name" value="YJEF_C_3"/>
    <property type="match status" value="1"/>
</dbReference>
<feature type="binding site" evidence="18">
    <location>
        <position position="131"/>
    </location>
    <ligand>
        <name>K(+)</name>
        <dbReference type="ChEBI" id="CHEBI:29103"/>
    </ligand>
</feature>
<evidence type="ECO:0000256" key="17">
    <source>
        <dbReference type="HAMAP-Rule" id="MF_01965"/>
    </source>
</evidence>
<dbReference type="NCBIfam" id="TIGR00196">
    <property type="entry name" value="yjeF_cterm"/>
    <property type="match status" value="1"/>
</dbReference>
<comment type="function">
    <text evidence="14 19">Bifunctional enzyme that catalyzes the epimerization of the S- and R-forms of NAD(P)HX and the dehydration of the S-form of NAD(P)HX at the expense of ADP, which is converted to AMP. This allows the repair of both epimers of NAD(P)HX, a damaged form of NAD(P)H that is a result of enzymatic or heat-dependent hydration.</text>
</comment>
<evidence type="ECO:0000256" key="18">
    <source>
        <dbReference type="HAMAP-Rule" id="MF_01966"/>
    </source>
</evidence>
<evidence type="ECO:0000256" key="4">
    <source>
        <dbReference type="ARBA" id="ARBA00009524"/>
    </source>
</evidence>
<feature type="binding site" evidence="18">
    <location>
        <begin position="135"/>
        <end position="141"/>
    </location>
    <ligand>
        <name>(6S)-NADPHX</name>
        <dbReference type="ChEBI" id="CHEBI:64076"/>
    </ligand>
</feature>
<dbReference type="GO" id="GO:0046872">
    <property type="term" value="F:metal ion binding"/>
    <property type="evidence" value="ECO:0007669"/>
    <property type="project" value="UniProtKB-UniRule"/>
</dbReference>
<keyword evidence="8 17" id="KW-0521">NADP</keyword>
<dbReference type="GO" id="GO:0046496">
    <property type="term" value="P:nicotinamide nucleotide metabolic process"/>
    <property type="evidence" value="ECO:0007669"/>
    <property type="project" value="UniProtKB-UniRule"/>
</dbReference>
<name>A0A414P048_9FIRM</name>
<feature type="domain" description="YjeF C-terminal" evidence="20">
    <location>
        <begin position="231"/>
        <end position="513"/>
    </location>
</feature>
<dbReference type="CDD" id="cd01171">
    <property type="entry name" value="YXKO-related"/>
    <property type="match status" value="1"/>
</dbReference>
<feature type="binding site" evidence="18">
    <location>
        <position position="60"/>
    </location>
    <ligand>
        <name>K(+)</name>
        <dbReference type="ChEBI" id="CHEBI:29103"/>
    </ligand>
</feature>
<evidence type="ECO:0000256" key="13">
    <source>
        <dbReference type="ARBA" id="ARBA00023268"/>
    </source>
</evidence>
<sequence>MKVSLVKEMRAVDRRAGEEYGLPEVVLMENAGRQTAAAMVSLLGSVRGKTICVLAGSGNNGGDAFAAARYLYNEGAVLKVFLTGNPDHIKASPSIMKQTLTVMGIAVHGLAGDRDMDRLRLALRFADGVLDGILGTGFRGTLRPIVRQAVELVNAAGKPVLAIDIPSGVEADTGAVSDVAVRAAKTIALGLPKPGHLLGQGAIYAGELTVDSIGIPRQLLEDEAILQACIDDGLAAALLPVRPRTAHKGTCGRILIVAGSRGMTGAAALCTEASLRVGCGIATLAVPESQQPILAVKLTEAMTVPVPEQEPGVLGGSEALKVLMPLVEGYDAVLVGPGLGRAQVTGELVKALVREADKPLILDADAIYALRGAPEILREAKHVPILTPHLGEMAGLLGLSVADLREDLAGIARDAAAEYHAVFVLKSECTLVAFPDGRVYFTTKGNAGMATAGAGDVLAGTIAGLMKQAAEGMAPVLGVYLHGLAGDLAYQEKAEGLLAGDILAKLPEARRRLQAHSLPYKQAHSLPYNKKHDENE</sequence>
<dbReference type="AlphaFoldDB" id="A0A414P048"/>
<dbReference type="GO" id="GO:0052856">
    <property type="term" value="F:NAD(P)HX epimerase activity"/>
    <property type="evidence" value="ECO:0007669"/>
    <property type="project" value="UniProtKB-UniRule"/>
</dbReference>
<evidence type="ECO:0000256" key="19">
    <source>
        <dbReference type="PIRNR" id="PIRNR017184"/>
    </source>
</evidence>
<feature type="binding site" evidence="17">
    <location>
        <position position="456"/>
    </location>
    <ligand>
        <name>(6S)-NADPHX</name>
        <dbReference type="ChEBI" id="CHEBI:64076"/>
    </ligand>
</feature>
<keyword evidence="11 18" id="KW-0413">Isomerase</keyword>
<dbReference type="Pfam" id="PF01256">
    <property type="entry name" value="Carb_kinase"/>
    <property type="match status" value="1"/>
</dbReference>
<dbReference type="RefSeq" id="WP_118174632.1">
    <property type="nucleotide sequence ID" value="NZ_CP195933.1"/>
</dbReference>
<comment type="similarity">
    <text evidence="4 19">In the C-terminal section; belongs to the NnrD/CARKD family.</text>
</comment>
<feature type="binding site" evidence="18">
    <location>
        <position position="164"/>
    </location>
    <ligand>
        <name>(6S)-NADPHX</name>
        <dbReference type="ChEBI" id="CHEBI:64076"/>
    </ligand>
</feature>
<dbReference type="Pfam" id="PF03853">
    <property type="entry name" value="YjeF_N"/>
    <property type="match status" value="1"/>
</dbReference>
<feature type="binding site" evidence="17">
    <location>
        <position position="338"/>
    </location>
    <ligand>
        <name>(6S)-NADPHX</name>
        <dbReference type="ChEBI" id="CHEBI:64076"/>
    </ligand>
</feature>
<feature type="binding site" evidence="17">
    <location>
        <position position="266"/>
    </location>
    <ligand>
        <name>(6S)-NADPHX</name>
        <dbReference type="ChEBI" id="CHEBI:64076"/>
    </ligand>
</feature>
<evidence type="ECO:0000256" key="8">
    <source>
        <dbReference type="ARBA" id="ARBA00022857"/>
    </source>
</evidence>
<evidence type="ECO:0000256" key="6">
    <source>
        <dbReference type="ARBA" id="ARBA00022741"/>
    </source>
</evidence>
<dbReference type="PANTHER" id="PTHR12592:SF0">
    <property type="entry name" value="ATP-DEPENDENT (S)-NAD(P)H-HYDRATE DEHYDRATASE"/>
    <property type="match status" value="1"/>
</dbReference>
<organism evidence="22 23">
    <name type="scientific">Mitsuokella multacida</name>
    <dbReference type="NCBI Taxonomy" id="52226"/>
    <lineage>
        <taxon>Bacteria</taxon>
        <taxon>Bacillati</taxon>
        <taxon>Bacillota</taxon>
        <taxon>Negativicutes</taxon>
        <taxon>Selenomonadales</taxon>
        <taxon>Selenomonadaceae</taxon>
        <taxon>Mitsuokella</taxon>
    </lineage>
</organism>
<evidence type="ECO:0000256" key="5">
    <source>
        <dbReference type="ARBA" id="ARBA00022723"/>
    </source>
</evidence>
<evidence type="ECO:0000313" key="23">
    <source>
        <dbReference type="Proteomes" id="UP000283442"/>
    </source>
</evidence>
<evidence type="ECO:0000259" key="20">
    <source>
        <dbReference type="PROSITE" id="PS51383"/>
    </source>
</evidence>
<evidence type="ECO:0000256" key="14">
    <source>
        <dbReference type="ARBA" id="ARBA00025153"/>
    </source>
</evidence>
<evidence type="ECO:0000256" key="3">
    <source>
        <dbReference type="ARBA" id="ARBA00006001"/>
    </source>
</evidence>
<keyword evidence="6 17" id="KW-0547">Nucleotide-binding</keyword>
<dbReference type="OrthoDB" id="9806925at2"/>
<dbReference type="GO" id="GO:0052855">
    <property type="term" value="F:ADP-dependent NAD(P)H-hydrate dehydratase activity"/>
    <property type="evidence" value="ECO:0007669"/>
    <property type="project" value="UniProtKB-UniRule"/>
</dbReference>
<keyword evidence="12 17" id="KW-0456">Lyase</keyword>
<feature type="domain" description="YjeF N-terminal" evidence="21">
    <location>
        <begin position="9"/>
        <end position="221"/>
    </location>
</feature>
<comment type="function">
    <text evidence="17">Catalyzes the dehydration of the S-form of NAD(P)HX at the expense of ADP, which is converted to AMP. Together with NAD(P)HX epimerase, which catalyzes the epimerization of the S- and R-forms, the enzyme allows the repair of both epimers of NAD(P)HX, a damaged form of NAD(P)H that is a result of enzymatic or heat-dependent hydration.</text>
</comment>
<protein>
    <recommendedName>
        <fullName evidence="19">Bifunctional NAD(P)H-hydrate repair enzyme</fullName>
    </recommendedName>
    <alternativeName>
        <fullName evidence="19">Nicotinamide nucleotide repair protein</fullName>
    </alternativeName>
    <domain>
        <recommendedName>
            <fullName evidence="19">ADP-dependent (S)-NAD(P)H-hydrate dehydratase</fullName>
            <ecNumber evidence="19">4.2.1.136</ecNumber>
        </recommendedName>
        <alternativeName>
            <fullName evidence="19">ADP-dependent NAD(P)HX dehydratase</fullName>
        </alternativeName>
    </domain>
    <domain>
        <recommendedName>
            <fullName evidence="19">NAD(P)H-hydrate epimerase</fullName>
            <ecNumber evidence="19">5.1.99.6</ecNumber>
        </recommendedName>
    </domain>
</protein>
<dbReference type="Gene3D" id="3.40.50.10260">
    <property type="entry name" value="YjeF N-terminal domain"/>
    <property type="match status" value="1"/>
</dbReference>
<comment type="caution">
    <text evidence="18">Lacks conserved residue(s) required for the propagation of feature annotation.</text>
</comment>
<proteinExistence type="inferred from homology"/>
<evidence type="ECO:0000256" key="7">
    <source>
        <dbReference type="ARBA" id="ARBA00022840"/>
    </source>
</evidence>
<dbReference type="PROSITE" id="PS51385">
    <property type="entry name" value="YJEF_N"/>
    <property type="match status" value="1"/>
</dbReference>
<reference evidence="22 23" key="1">
    <citation type="submission" date="2018-08" db="EMBL/GenBank/DDBJ databases">
        <title>A genome reference for cultivated species of the human gut microbiota.</title>
        <authorList>
            <person name="Zou Y."/>
            <person name="Xue W."/>
            <person name="Luo G."/>
        </authorList>
    </citation>
    <scope>NUCLEOTIDE SEQUENCE [LARGE SCALE GENOMIC DNA]</scope>
    <source>
        <strain evidence="22 23">AM25-21AC</strain>
    </source>
</reference>
<feature type="binding site" evidence="17">
    <location>
        <position position="389"/>
    </location>
    <ligand>
        <name>(6S)-NADPHX</name>
        <dbReference type="ChEBI" id="CHEBI:64076"/>
    </ligand>
</feature>
<dbReference type="InterPro" id="IPR029056">
    <property type="entry name" value="Ribokinase-like"/>
</dbReference>
<dbReference type="PIRSF" id="PIRSF017184">
    <property type="entry name" value="Nnr"/>
    <property type="match status" value="1"/>
</dbReference>
<comment type="function">
    <text evidence="18">Catalyzes the epimerization of the S- and R-forms of NAD(P)HX, a damaged form of NAD(P)H that is a result of enzymatic or heat-dependent hydration. This is a prerequisite for the S-specific NAD(P)H-hydrate dehydratase to allow the repair of both epimers of NAD(P)HX.</text>
</comment>
<evidence type="ECO:0000259" key="21">
    <source>
        <dbReference type="PROSITE" id="PS51385"/>
    </source>
</evidence>
<evidence type="ECO:0000256" key="11">
    <source>
        <dbReference type="ARBA" id="ARBA00023235"/>
    </source>
</evidence>
<dbReference type="InterPro" id="IPR030677">
    <property type="entry name" value="Nnr"/>
</dbReference>
<keyword evidence="9 18" id="KW-0630">Potassium</keyword>
<dbReference type="EC" id="4.2.1.136" evidence="19"/>
<evidence type="ECO:0000256" key="1">
    <source>
        <dbReference type="ARBA" id="ARBA00000013"/>
    </source>
</evidence>
<feature type="binding site" evidence="17">
    <location>
        <begin position="426"/>
        <end position="430"/>
    </location>
    <ligand>
        <name>AMP</name>
        <dbReference type="ChEBI" id="CHEBI:456215"/>
    </ligand>
</feature>
<evidence type="ECO:0000256" key="2">
    <source>
        <dbReference type="ARBA" id="ARBA00000909"/>
    </source>
</evidence>
<comment type="catalytic activity">
    <reaction evidence="15 17 19">
        <text>(6S)-NADHX + ADP = AMP + phosphate + NADH + H(+)</text>
        <dbReference type="Rhea" id="RHEA:32223"/>
        <dbReference type="ChEBI" id="CHEBI:15378"/>
        <dbReference type="ChEBI" id="CHEBI:43474"/>
        <dbReference type="ChEBI" id="CHEBI:57945"/>
        <dbReference type="ChEBI" id="CHEBI:64074"/>
        <dbReference type="ChEBI" id="CHEBI:456215"/>
        <dbReference type="ChEBI" id="CHEBI:456216"/>
        <dbReference type="EC" id="4.2.1.136"/>
    </reaction>
</comment>
<feature type="binding site" evidence="18">
    <location>
        <position position="167"/>
    </location>
    <ligand>
        <name>K(+)</name>
        <dbReference type="ChEBI" id="CHEBI:29103"/>
    </ligand>
</feature>
<evidence type="ECO:0000313" key="22">
    <source>
        <dbReference type="EMBL" id="RHF53537.1"/>
    </source>
</evidence>
<dbReference type="GO" id="GO:0110051">
    <property type="term" value="P:metabolite repair"/>
    <property type="evidence" value="ECO:0007669"/>
    <property type="project" value="TreeGrafter"/>
</dbReference>
<dbReference type="InterPro" id="IPR017953">
    <property type="entry name" value="Carbohydrate_kinase_pred_CS"/>
</dbReference>
<dbReference type="Gene3D" id="3.40.1190.20">
    <property type="match status" value="1"/>
</dbReference>
<dbReference type="PROSITE" id="PS01050">
    <property type="entry name" value="YJEF_C_2"/>
    <property type="match status" value="1"/>
</dbReference>
<dbReference type="InterPro" id="IPR004443">
    <property type="entry name" value="YjeF_N_dom"/>
</dbReference>
<dbReference type="Proteomes" id="UP000283442">
    <property type="component" value="Unassembled WGS sequence"/>
</dbReference>
<accession>A0A414P048</accession>
<dbReference type="PANTHER" id="PTHR12592">
    <property type="entry name" value="ATP-DEPENDENT (S)-NAD(P)H-HYDRATE DEHYDRATASE FAMILY MEMBER"/>
    <property type="match status" value="1"/>
</dbReference>
<evidence type="ECO:0000256" key="12">
    <source>
        <dbReference type="ARBA" id="ARBA00023239"/>
    </source>
</evidence>
<dbReference type="InterPro" id="IPR000631">
    <property type="entry name" value="CARKD"/>
</dbReference>
<keyword evidence="13" id="KW-0511">Multifunctional enzyme</keyword>
<feature type="binding site" evidence="18">
    <location>
        <begin position="59"/>
        <end position="63"/>
    </location>
    <ligand>
        <name>(6S)-NADPHX</name>
        <dbReference type="ChEBI" id="CHEBI:64076"/>
    </ligand>
</feature>
<dbReference type="EC" id="5.1.99.6" evidence="19"/>
<dbReference type="HAMAP" id="MF_01966">
    <property type="entry name" value="NADHX_epimerase"/>
    <property type="match status" value="1"/>
</dbReference>
<dbReference type="SUPFAM" id="SSF53613">
    <property type="entry name" value="Ribokinase-like"/>
    <property type="match status" value="1"/>
</dbReference>
<comment type="subunit">
    <text evidence="17">Homotetramer.</text>
</comment>
<evidence type="ECO:0000256" key="9">
    <source>
        <dbReference type="ARBA" id="ARBA00022958"/>
    </source>
</evidence>
<comment type="similarity">
    <text evidence="18">Belongs to the NnrE/AIBP family.</text>
</comment>
<evidence type="ECO:0000256" key="15">
    <source>
        <dbReference type="ARBA" id="ARBA00048238"/>
    </source>
</evidence>
<dbReference type="NCBIfam" id="TIGR00197">
    <property type="entry name" value="yjeF_nterm"/>
    <property type="match status" value="1"/>
</dbReference>
<comment type="similarity">
    <text evidence="3 19">In the N-terminal section; belongs to the NnrE/AIBP family.</text>
</comment>
<gene>
    <name evidence="17" type="primary">nnrD</name>
    <name evidence="18" type="synonym">nnrE</name>
    <name evidence="22" type="ORF">DW674_01345</name>
</gene>